<dbReference type="SMART" id="SM00347">
    <property type="entry name" value="HTH_MARR"/>
    <property type="match status" value="1"/>
</dbReference>
<evidence type="ECO:0000313" key="8">
    <source>
        <dbReference type="Proteomes" id="UP000272464"/>
    </source>
</evidence>
<dbReference type="PROSITE" id="PS50995">
    <property type="entry name" value="HTH_MARR_2"/>
    <property type="match status" value="1"/>
</dbReference>
<comment type="caution">
    <text evidence="7">The sequence shown here is derived from an EMBL/GenBank/DDBJ whole genome shotgun (WGS) entry which is preliminary data.</text>
</comment>
<dbReference type="EMBL" id="RZNX01000001">
    <property type="protein sequence ID" value="RUT35637.1"/>
    <property type="molecule type" value="Genomic_DNA"/>
</dbReference>
<comment type="subcellular location">
    <subcellularLocation>
        <location evidence="1">Cytoplasm</location>
    </subcellularLocation>
</comment>
<dbReference type="InterPro" id="IPR055166">
    <property type="entry name" value="Transc_reg_Sar_Rot_HTH"/>
</dbReference>
<dbReference type="PANTHER" id="PTHR33164">
    <property type="entry name" value="TRANSCRIPTIONAL REGULATOR, MARR FAMILY"/>
    <property type="match status" value="1"/>
</dbReference>
<dbReference type="PANTHER" id="PTHR33164:SF5">
    <property type="entry name" value="ORGANIC HYDROPEROXIDE RESISTANCE TRANSCRIPTIONAL REGULATOR"/>
    <property type="match status" value="1"/>
</dbReference>
<evidence type="ECO:0000259" key="6">
    <source>
        <dbReference type="PROSITE" id="PS50995"/>
    </source>
</evidence>
<dbReference type="InterPro" id="IPR036390">
    <property type="entry name" value="WH_DNA-bd_sf"/>
</dbReference>
<keyword evidence="4" id="KW-0238">DNA-binding</keyword>
<dbReference type="Pfam" id="PF22381">
    <property type="entry name" value="Staph_reg_Sar_Rot"/>
    <property type="match status" value="1"/>
</dbReference>
<dbReference type="GO" id="GO:0003677">
    <property type="term" value="F:DNA binding"/>
    <property type="evidence" value="ECO:0007669"/>
    <property type="project" value="UniProtKB-KW"/>
</dbReference>
<dbReference type="SUPFAM" id="SSF46785">
    <property type="entry name" value="Winged helix' DNA-binding domain"/>
    <property type="match status" value="1"/>
</dbReference>
<feature type="domain" description="HTH marR-type" evidence="6">
    <location>
        <begin position="8"/>
        <end position="141"/>
    </location>
</feature>
<dbReference type="RefSeq" id="WP_127197337.1">
    <property type="nucleotide sequence ID" value="NZ_RZNX01000001.1"/>
</dbReference>
<protein>
    <submittedName>
        <fullName evidence="7">MarR family transcriptional regulator</fullName>
    </submittedName>
</protein>
<dbReference type="GO" id="GO:0005737">
    <property type="term" value="C:cytoplasm"/>
    <property type="evidence" value="ECO:0007669"/>
    <property type="project" value="UniProtKB-SubCell"/>
</dbReference>
<evidence type="ECO:0000256" key="1">
    <source>
        <dbReference type="ARBA" id="ARBA00004496"/>
    </source>
</evidence>
<dbReference type="AlphaFoldDB" id="A0A433XNI2"/>
<keyword evidence="3" id="KW-0805">Transcription regulation</keyword>
<proteinExistence type="predicted"/>
<evidence type="ECO:0000256" key="4">
    <source>
        <dbReference type="ARBA" id="ARBA00023125"/>
    </source>
</evidence>
<evidence type="ECO:0000313" key="7">
    <source>
        <dbReference type="EMBL" id="RUT35637.1"/>
    </source>
</evidence>
<sequence>MLTPQTLNNQLCFAIYEAGNELQKLYSKALNRFSLTYPQYLVLLSLWEYNGVTVKQLGEQLSLGNGTLTPMLKRMENHGWLRKERSTDDERKVYIRLEDKAWELQHEILESIQYQLSLCSIFEKDIALMDKLHELTRQIRTKGEK</sequence>
<keyword evidence="8" id="KW-1185">Reference proteome</keyword>
<organism evidence="7 8">
    <name type="scientific">Paenibacillus zeisoli</name>
    <dbReference type="NCBI Taxonomy" id="2496267"/>
    <lineage>
        <taxon>Bacteria</taxon>
        <taxon>Bacillati</taxon>
        <taxon>Bacillota</taxon>
        <taxon>Bacilli</taxon>
        <taxon>Bacillales</taxon>
        <taxon>Paenibacillaceae</taxon>
        <taxon>Paenibacillus</taxon>
    </lineage>
</organism>
<dbReference type="OrthoDB" id="9806864at2"/>
<dbReference type="GO" id="GO:0006950">
    <property type="term" value="P:response to stress"/>
    <property type="evidence" value="ECO:0007669"/>
    <property type="project" value="TreeGrafter"/>
</dbReference>
<dbReference type="Proteomes" id="UP000272464">
    <property type="component" value="Unassembled WGS sequence"/>
</dbReference>
<dbReference type="GO" id="GO:0003700">
    <property type="term" value="F:DNA-binding transcription factor activity"/>
    <property type="evidence" value="ECO:0007669"/>
    <property type="project" value="InterPro"/>
</dbReference>
<dbReference type="InterPro" id="IPR036388">
    <property type="entry name" value="WH-like_DNA-bd_sf"/>
</dbReference>
<evidence type="ECO:0000256" key="5">
    <source>
        <dbReference type="ARBA" id="ARBA00023163"/>
    </source>
</evidence>
<dbReference type="InterPro" id="IPR000835">
    <property type="entry name" value="HTH_MarR-typ"/>
</dbReference>
<evidence type="ECO:0000256" key="3">
    <source>
        <dbReference type="ARBA" id="ARBA00023015"/>
    </source>
</evidence>
<keyword evidence="5" id="KW-0804">Transcription</keyword>
<gene>
    <name evidence="7" type="ORF">EJP77_01035</name>
</gene>
<name>A0A433XNI2_9BACL</name>
<reference evidence="7 8" key="1">
    <citation type="submission" date="2018-12" db="EMBL/GenBank/DDBJ databases">
        <authorList>
            <person name="Sun L."/>
            <person name="Chen Z."/>
        </authorList>
    </citation>
    <scope>NUCLEOTIDE SEQUENCE [LARGE SCALE GENOMIC DNA]</scope>
    <source>
        <strain evidence="7 8">3-5-3</strain>
    </source>
</reference>
<accession>A0A433XNI2</accession>
<dbReference type="Gene3D" id="1.10.10.10">
    <property type="entry name" value="Winged helix-like DNA-binding domain superfamily/Winged helix DNA-binding domain"/>
    <property type="match status" value="1"/>
</dbReference>
<evidence type="ECO:0000256" key="2">
    <source>
        <dbReference type="ARBA" id="ARBA00022490"/>
    </source>
</evidence>
<dbReference type="InterPro" id="IPR039422">
    <property type="entry name" value="MarR/SlyA-like"/>
</dbReference>
<keyword evidence="2" id="KW-0963">Cytoplasm</keyword>